<dbReference type="EMBL" id="JBANQN010000006">
    <property type="protein sequence ID" value="KAK6787628.1"/>
    <property type="molecule type" value="Genomic_DNA"/>
</dbReference>
<evidence type="ECO:0000313" key="2">
    <source>
        <dbReference type="EMBL" id="KAK6787628.1"/>
    </source>
</evidence>
<evidence type="ECO:0000256" key="1">
    <source>
        <dbReference type="SAM" id="MobiDB-lite"/>
    </source>
</evidence>
<feature type="region of interest" description="Disordered" evidence="1">
    <location>
        <begin position="1"/>
        <end position="23"/>
    </location>
</feature>
<gene>
    <name evidence="2" type="ORF">RDI58_016153</name>
</gene>
<dbReference type="Proteomes" id="UP001371456">
    <property type="component" value="Unassembled WGS sequence"/>
</dbReference>
<reference evidence="2 3" key="1">
    <citation type="submission" date="2024-02" db="EMBL/GenBank/DDBJ databases">
        <title>de novo genome assembly of Solanum bulbocastanum strain 11H21.</title>
        <authorList>
            <person name="Hosaka A.J."/>
        </authorList>
    </citation>
    <scope>NUCLEOTIDE SEQUENCE [LARGE SCALE GENOMIC DNA]</scope>
    <source>
        <tissue evidence="2">Young leaves</tissue>
    </source>
</reference>
<dbReference type="AlphaFoldDB" id="A0AAN8TMV4"/>
<name>A0AAN8TMV4_SOLBU</name>
<sequence>MKDLLSLSRGPTKYSMRSNGYIG</sequence>
<proteinExistence type="predicted"/>
<keyword evidence="3" id="KW-1185">Reference proteome</keyword>
<organism evidence="2 3">
    <name type="scientific">Solanum bulbocastanum</name>
    <name type="common">Wild potato</name>
    <dbReference type="NCBI Taxonomy" id="147425"/>
    <lineage>
        <taxon>Eukaryota</taxon>
        <taxon>Viridiplantae</taxon>
        <taxon>Streptophyta</taxon>
        <taxon>Embryophyta</taxon>
        <taxon>Tracheophyta</taxon>
        <taxon>Spermatophyta</taxon>
        <taxon>Magnoliopsida</taxon>
        <taxon>eudicotyledons</taxon>
        <taxon>Gunneridae</taxon>
        <taxon>Pentapetalae</taxon>
        <taxon>asterids</taxon>
        <taxon>lamiids</taxon>
        <taxon>Solanales</taxon>
        <taxon>Solanaceae</taxon>
        <taxon>Solanoideae</taxon>
        <taxon>Solaneae</taxon>
        <taxon>Solanum</taxon>
    </lineage>
</organism>
<accession>A0AAN8TMV4</accession>
<protein>
    <submittedName>
        <fullName evidence="2">Uncharacterized protein</fullName>
    </submittedName>
</protein>
<comment type="caution">
    <text evidence="2">The sequence shown here is derived from an EMBL/GenBank/DDBJ whole genome shotgun (WGS) entry which is preliminary data.</text>
</comment>
<evidence type="ECO:0000313" key="3">
    <source>
        <dbReference type="Proteomes" id="UP001371456"/>
    </source>
</evidence>